<reference evidence="1" key="1">
    <citation type="submission" date="2020-03" db="EMBL/GenBank/DDBJ databases">
        <title>The deep terrestrial virosphere.</title>
        <authorList>
            <person name="Holmfeldt K."/>
            <person name="Nilsson E."/>
            <person name="Simone D."/>
            <person name="Lopez-Fernandez M."/>
            <person name="Wu X."/>
            <person name="de Brujin I."/>
            <person name="Lundin D."/>
            <person name="Andersson A."/>
            <person name="Bertilsson S."/>
            <person name="Dopson M."/>
        </authorList>
    </citation>
    <scope>NUCLEOTIDE SEQUENCE</scope>
    <source>
        <strain evidence="1">MM415B00651</strain>
    </source>
</reference>
<accession>A0A6M3IZW7</accession>
<protein>
    <submittedName>
        <fullName evidence="1">Uncharacterized protein</fullName>
    </submittedName>
</protein>
<evidence type="ECO:0000313" key="1">
    <source>
        <dbReference type="EMBL" id="QJA63090.1"/>
    </source>
</evidence>
<proteinExistence type="predicted"/>
<sequence length="93" mass="10986">MVMGIYPYYCFKKDEHRRFFEGRFWNQGGKQLAIVACVTEYGDEGDWAAYIGTDAPNSYREEDTCLYVARHGCKLSKEDAKHFFPRIELPYRE</sequence>
<dbReference type="EMBL" id="MT141490">
    <property type="protein sequence ID" value="QJA63090.1"/>
    <property type="molecule type" value="Genomic_DNA"/>
</dbReference>
<organism evidence="1">
    <name type="scientific">viral metagenome</name>
    <dbReference type="NCBI Taxonomy" id="1070528"/>
    <lineage>
        <taxon>unclassified sequences</taxon>
        <taxon>metagenomes</taxon>
        <taxon>organismal metagenomes</taxon>
    </lineage>
</organism>
<dbReference type="AlphaFoldDB" id="A0A6M3IZW7"/>
<gene>
    <name evidence="1" type="ORF">MM415B00651_0005</name>
</gene>
<name>A0A6M3IZW7_9ZZZZ</name>